<feature type="compositionally biased region" description="Basic and acidic residues" evidence="1">
    <location>
        <begin position="81"/>
        <end position="102"/>
    </location>
</feature>
<keyword evidence="3" id="KW-1185">Reference proteome</keyword>
<dbReference type="AlphaFoldDB" id="A0A1I7YME5"/>
<evidence type="ECO:0000256" key="2">
    <source>
        <dbReference type="SAM" id="Phobius"/>
    </source>
</evidence>
<feature type="transmembrane region" description="Helical" evidence="2">
    <location>
        <begin position="216"/>
        <end position="235"/>
    </location>
</feature>
<keyword evidence="2" id="KW-0812">Transmembrane</keyword>
<feature type="compositionally biased region" description="Low complexity" evidence="1">
    <location>
        <begin position="64"/>
        <end position="77"/>
    </location>
</feature>
<keyword evidence="2" id="KW-0472">Membrane</keyword>
<reference evidence="4" key="1">
    <citation type="submission" date="2016-11" db="UniProtKB">
        <authorList>
            <consortium name="WormBaseParasite"/>
        </authorList>
    </citation>
    <scope>IDENTIFICATION</scope>
</reference>
<organism evidence="3 4">
    <name type="scientific">Steinernema glaseri</name>
    <dbReference type="NCBI Taxonomy" id="37863"/>
    <lineage>
        <taxon>Eukaryota</taxon>
        <taxon>Metazoa</taxon>
        <taxon>Ecdysozoa</taxon>
        <taxon>Nematoda</taxon>
        <taxon>Chromadorea</taxon>
        <taxon>Rhabditida</taxon>
        <taxon>Tylenchina</taxon>
        <taxon>Panagrolaimomorpha</taxon>
        <taxon>Strongyloidoidea</taxon>
        <taxon>Steinernematidae</taxon>
        <taxon>Steinernema</taxon>
    </lineage>
</organism>
<accession>A0A1I7YME5</accession>
<sequence>MDKPLSPVHLIPKAPEVSPNSANQSQASASKEVQPSKIVPSAVGTTEQSASLGSTQSPDPEPLAVNAAAESNSSMAATDSPRSEEVKSAREVSVAKEEDDDELKRIDQIEGEMKQCEKEITATKTECRELINLLDQMSKEMDNLDSMLSKVELSLDTKCAARKKAMEQLDKTQFQDIFDAGERVGKIEDVARDVHVQVDDMTAETDLFLWYLYNPVYASLDLLLHVSIALILFVVKLISSRAGYRCQNSNATVDMEPVQVDLSSPTRTSGDKDAERTPTTEQRNIKDSKKLK</sequence>
<feature type="region of interest" description="Disordered" evidence="1">
    <location>
        <begin position="1"/>
        <end position="102"/>
    </location>
</feature>
<feature type="compositionally biased region" description="Polar residues" evidence="1">
    <location>
        <begin position="43"/>
        <end position="58"/>
    </location>
</feature>
<evidence type="ECO:0000256" key="1">
    <source>
        <dbReference type="SAM" id="MobiDB-lite"/>
    </source>
</evidence>
<name>A0A1I7YME5_9BILA</name>
<feature type="compositionally biased region" description="Low complexity" evidence="1">
    <location>
        <begin position="20"/>
        <end position="30"/>
    </location>
</feature>
<protein>
    <submittedName>
        <fullName evidence="4">Transmembrane protein</fullName>
    </submittedName>
</protein>
<proteinExistence type="predicted"/>
<dbReference type="Proteomes" id="UP000095287">
    <property type="component" value="Unplaced"/>
</dbReference>
<feature type="region of interest" description="Disordered" evidence="1">
    <location>
        <begin position="256"/>
        <end position="292"/>
    </location>
</feature>
<evidence type="ECO:0000313" key="3">
    <source>
        <dbReference type="Proteomes" id="UP000095287"/>
    </source>
</evidence>
<feature type="compositionally biased region" description="Basic and acidic residues" evidence="1">
    <location>
        <begin position="269"/>
        <end position="292"/>
    </location>
</feature>
<dbReference type="WBParaSite" id="L893_g17789.t1">
    <property type="protein sequence ID" value="L893_g17789.t1"/>
    <property type="gene ID" value="L893_g17789"/>
</dbReference>
<keyword evidence="2" id="KW-1133">Transmembrane helix</keyword>
<evidence type="ECO:0000313" key="4">
    <source>
        <dbReference type="WBParaSite" id="L893_g17789.t1"/>
    </source>
</evidence>